<evidence type="ECO:0000313" key="4">
    <source>
        <dbReference type="EMBL" id="CAF4246387.1"/>
    </source>
</evidence>
<keyword evidence="1" id="KW-0812">Transmembrane</keyword>
<evidence type="ECO:0000313" key="3">
    <source>
        <dbReference type="EMBL" id="CAF3031011.1"/>
    </source>
</evidence>
<gene>
    <name evidence="3" type="ORF">TIS948_LOCUS2978</name>
    <name evidence="4" type="ORF">UJA718_LOCUS9264</name>
</gene>
<dbReference type="InterPro" id="IPR001810">
    <property type="entry name" value="F-box_dom"/>
</dbReference>
<keyword evidence="5" id="KW-1185">Reference proteome</keyword>
<evidence type="ECO:0000259" key="2">
    <source>
        <dbReference type="PROSITE" id="PS50181"/>
    </source>
</evidence>
<keyword evidence="1" id="KW-0472">Membrane</keyword>
<evidence type="ECO:0000313" key="5">
    <source>
        <dbReference type="Proteomes" id="UP000663873"/>
    </source>
</evidence>
<feature type="transmembrane region" description="Helical" evidence="1">
    <location>
        <begin position="136"/>
        <end position="156"/>
    </location>
</feature>
<dbReference type="EMBL" id="CAJOBP010001024">
    <property type="protein sequence ID" value="CAF4246387.1"/>
    <property type="molecule type" value="Genomic_DNA"/>
</dbReference>
<name>A0A820EHI3_9BILA</name>
<protein>
    <recommendedName>
        <fullName evidence="2">F-box domain-containing protein</fullName>
    </recommendedName>
</protein>
<proteinExistence type="predicted"/>
<organism evidence="4 5">
    <name type="scientific">Rotaria socialis</name>
    <dbReference type="NCBI Taxonomy" id="392032"/>
    <lineage>
        <taxon>Eukaryota</taxon>
        <taxon>Metazoa</taxon>
        <taxon>Spiralia</taxon>
        <taxon>Gnathifera</taxon>
        <taxon>Rotifera</taxon>
        <taxon>Eurotatoria</taxon>
        <taxon>Bdelloidea</taxon>
        <taxon>Philodinida</taxon>
        <taxon>Philodinidae</taxon>
        <taxon>Rotaria</taxon>
    </lineage>
</organism>
<sequence>MSNYYKATYNMNTPKMKNNELVSSKTRFEDLSNELIYEIFNYLDSWEIYKTLVQLNIRFQHLFRSDIFRLKINLPSLAKRNFFLRCEKLVKPNINRIVSLSLSNHCAIDSFFDLFSIDSFIHLETLILDRVTSNKLLIQLLNSLVLLPHLFTLYIISSTYHLDVNPILQCIFHLPKIQYCKLKCYGDLESTVLSCNHDKNDQCQTLKHLVIDGDFCFNQLTPILTYAPQLTHLSCRFESNFDYKTDEPPLPIPSYLTDINLNCSNVSFDEIEFFLSKTSHHLQRLRLTIHGNNTFLCADRWEQLIMNHMPHLYMFDFMCLIRKYDYPHDCILSDRILDSFKSSFWTNRQWFFRYQYRSSNCGTFEGMFYSTHPYRRKSYELYRCGTYETTINSVSHLTIGIDSVPMDTFIHFPNVTKLTLIKNDIDSNRPLKINLNQIVPLMQLTRLVIRQSIFSISQLIVLLRFSLNIESLTFIGVSFTDEPHSLIRRSDQAFSISNASKVTELRIDDECSLEYVHFFARLCPRVQNLAIVTARRQHESIVRFLLSGHLQHLFFLCLGYLSIAEGEQIERMIDRDSRIFHYTIKNHHTGWYLWWW</sequence>
<dbReference type="AlphaFoldDB" id="A0A820EHI3"/>
<dbReference type="Proteomes" id="UP000663825">
    <property type="component" value="Unassembled WGS sequence"/>
</dbReference>
<dbReference type="PROSITE" id="PS50181">
    <property type="entry name" value="FBOX"/>
    <property type="match status" value="1"/>
</dbReference>
<dbReference type="OrthoDB" id="10006449at2759"/>
<accession>A0A820EHI3</accession>
<evidence type="ECO:0000256" key="1">
    <source>
        <dbReference type="SAM" id="Phobius"/>
    </source>
</evidence>
<keyword evidence="1" id="KW-1133">Transmembrane helix</keyword>
<dbReference type="EMBL" id="CAJNXB010000160">
    <property type="protein sequence ID" value="CAF3031011.1"/>
    <property type="molecule type" value="Genomic_DNA"/>
</dbReference>
<feature type="domain" description="F-box" evidence="2">
    <location>
        <begin position="25"/>
        <end position="72"/>
    </location>
</feature>
<dbReference type="Proteomes" id="UP000663873">
    <property type="component" value="Unassembled WGS sequence"/>
</dbReference>
<comment type="caution">
    <text evidence="4">The sequence shown here is derived from an EMBL/GenBank/DDBJ whole genome shotgun (WGS) entry which is preliminary data.</text>
</comment>
<reference evidence="4" key="1">
    <citation type="submission" date="2021-02" db="EMBL/GenBank/DDBJ databases">
        <authorList>
            <person name="Nowell W R."/>
        </authorList>
    </citation>
    <scope>NUCLEOTIDE SEQUENCE</scope>
</reference>